<dbReference type="PANTHER" id="PTHR41521:SF4">
    <property type="entry name" value="BLR0684 PROTEIN"/>
    <property type="match status" value="1"/>
</dbReference>
<name>A0A521C230_9RHOB</name>
<dbReference type="RefSeq" id="WP_142492496.1">
    <property type="nucleotide sequence ID" value="NZ_FXTO01000005.1"/>
</dbReference>
<proteinExistence type="predicted"/>
<dbReference type="PANTHER" id="PTHR41521">
    <property type="match status" value="1"/>
</dbReference>
<organism evidence="2 3">
    <name type="scientific">Thalassovita litoralis</name>
    <dbReference type="NCBI Taxonomy" id="1010611"/>
    <lineage>
        <taxon>Bacteria</taxon>
        <taxon>Pseudomonadati</taxon>
        <taxon>Pseudomonadota</taxon>
        <taxon>Alphaproteobacteria</taxon>
        <taxon>Rhodobacterales</taxon>
        <taxon>Roseobacteraceae</taxon>
        <taxon>Thalassovita</taxon>
    </lineage>
</organism>
<evidence type="ECO:0000313" key="2">
    <source>
        <dbReference type="EMBL" id="SMO52790.1"/>
    </source>
</evidence>
<dbReference type="Gene3D" id="3.30.70.100">
    <property type="match status" value="1"/>
</dbReference>
<dbReference type="AlphaFoldDB" id="A0A521C230"/>
<dbReference type="Pfam" id="PF07045">
    <property type="entry name" value="DUF1330"/>
    <property type="match status" value="1"/>
</dbReference>
<gene>
    <name evidence="2" type="ORF">SAMN06265173_1059</name>
</gene>
<dbReference type="InterPro" id="IPR011008">
    <property type="entry name" value="Dimeric_a/b-barrel"/>
</dbReference>
<evidence type="ECO:0000313" key="3">
    <source>
        <dbReference type="Proteomes" id="UP000316030"/>
    </source>
</evidence>
<dbReference type="InterPro" id="IPR010753">
    <property type="entry name" value="DUF1330"/>
</dbReference>
<accession>A0A521C230</accession>
<feature type="domain" description="DUF1330" evidence="1">
    <location>
        <begin position="3"/>
        <end position="95"/>
    </location>
</feature>
<dbReference type="OrthoDB" id="9806380at2"/>
<keyword evidence="3" id="KW-1185">Reference proteome</keyword>
<dbReference type="EMBL" id="FXTO01000005">
    <property type="protein sequence ID" value="SMO52790.1"/>
    <property type="molecule type" value="Genomic_DNA"/>
</dbReference>
<evidence type="ECO:0000259" key="1">
    <source>
        <dbReference type="Pfam" id="PF07045"/>
    </source>
</evidence>
<dbReference type="SUPFAM" id="SSF54909">
    <property type="entry name" value="Dimeric alpha+beta barrel"/>
    <property type="match status" value="1"/>
</dbReference>
<reference evidence="2 3" key="1">
    <citation type="submission" date="2017-05" db="EMBL/GenBank/DDBJ databases">
        <authorList>
            <person name="Varghese N."/>
            <person name="Submissions S."/>
        </authorList>
    </citation>
    <scope>NUCLEOTIDE SEQUENCE [LARGE SCALE GENOMIC DNA]</scope>
    <source>
        <strain evidence="2 3">DSM 29506</strain>
    </source>
</reference>
<dbReference type="Proteomes" id="UP000316030">
    <property type="component" value="Unassembled WGS sequence"/>
</dbReference>
<sequence length="100" mass="10890">MAKGYWIALVTVTDPEKYKGYQVLAPAAFEKFNGRFLARGGDAETVEGTAFERQVIIEFESKAAALACYHSPEYQAARSQREAACRAIVTIVEGVPSANS</sequence>
<protein>
    <submittedName>
        <fullName evidence="2">Uncharacterized conserved protein, DUF1330 family</fullName>
    </submittedName>
</protein>